<proteinExistence type="predicted"/>
<organism evidence="1 2">
    <name type="scientific">Marinobacterium zhoushanense</name>
    <dbReference type="NCBI Taxonomy" id="1679163"/>
    <lineage>
        <taxon>Bacteria</taxon>
        <taxon>Pseudomonadati</taxon>
        <taxon>Pseudomonadota</taxon>
        <taxon>Gammaproteobacteria</taxon>
        <taxon>Oceanospirillales</taxon>
        <taxon>Oceanospirillaceae</taxon>
        <taxon>Marinobacterium</taxon>
    </lineage>
</organism>
<comment type="caution">
    <text evidence="1">The sequence shown here is derived from an EMBL/GenBank/DDBJ whole genome shotgun (WGS) entry which is preliminary data.</text>
</comment>
<reference evidence="2" key="1">
    <citation type="journal article" date="2019" name="Int. J. Syst. Evol. Microbiol.">
        <title>The Global Catalogue of Microorganisms (GCM) 10K type strain sequencing project: providing services to taxonomists for standard genome sequencing and annotation.</title>
        <authorList>
            <consortium name="The Broad Institute Genomics Platform"/>
            <consortium name="The Broad Institute Genome Sequencing Center for Infectious Disease"/>
            <person name="Wu L."/>
            <person name="Ma J."/>
        </authorList>
    </citation>
    <scope>NUCLEOTIDE SEQUENCE [LARGE SCALE GENOMIC DNA]</scope>
    <source>
        <strain evidence="2">CGMCC 1.15341</strain>
    </source>
</reference>
<dbReference type="Proteomes" id="UP000629025">
    <property type="component" value="Unassembled WGS sequence"/>
</dbReference>
<accession>A0ABQ1KU80</accession>
<keyword evidence="2" id="KW-1185">Reference proteome</keyword>
<name>A0ABQ1KU80_9GAMM</name>
<gene>
    <name evidence="1" type="ORF">GCM10011352_36530</name>
</gene>
<dbReference type="EMBL" id="BMIJ01000008">
    <property type="protein sequence ID" value="GGC06962.1"/>
    <property type="molecule type" value="Genomic_DNA"/>
</dbReference>
<dbReference type="RefSeq" id="WP_188750987.1">
    <property type="nucleotide sequence ID" value="NZ_BMIJ01000008.1"/>
</dbReference>
<protein>
    <submittedName>
        <fullName evidence="1">Uncharacterized protein</fullName>
    </submittedName>
</protein>
<evidence type="ECO:0000313" key="2">
    <source>
        <dbReference type="Proteomes" id="UP000629025"/>
    </source>
</evidence>
<evidence type="ECO:0000313" key="1">
    <source>
        <dbReference type="EMBL" id="GGC06962.1"/>
    </source>
</evidence>
<sequence length="110" mass="12182">MISKSQSISVRVSEDDYAYLTPITRFGVPIYTIFDPLTKSATRIQSQDGSSSATQFKPSPFLAVDQLLRRLVPALIPEASGDLLNTDMAIQVKNRLPNDLNRLNISNAKE</sequence>